<evidence type="ECO:0000313" key="2">
    <source>
        <dbReference type="Proteomes" id="UP001213771"/>
    </source>
</evidence>
<evidence type="ECO:0000313" key="1">
    <source>
        <dbReference type="EMBL" id="MDD9784554.1"/>
    </source>
</evidence>
<name>A0ABD4WX17_PRIMG</name>
<dbReference type="RefSeq" id="WP_274589188.1">
    <property type="nucleotide sequence ID" value="NZ_JARAOX010000196.1"/>
</dbReference>
<protein>
    <submittedName>
        <fullName evidence="1">Uncharacterized protein</fullName>
    </submittedName>
</protein>
<reference evidence="1 2" key="1">
    <citation type="submission" date="2023-02" db="EMBL/GenBank/DDBJ databases">
        <authorList>
            <person name="Olszewska D."/>
        </authorList>
    </citation>
    <scope>NUCLEOTIDE SEQUENCE [LARGE SCALE GENOMIC DNA]</scope>
    <source>
        <strain evidence="1 2">FDU301</strain>
    </source>
</reference>
<proteinExistence type="predicted"/>
<comment type="caution">
    <text evidence="1">The sequence shown here is derived from an EMBL/GenBank/DDBJ whole genome shotgun (WGS) entry which is preliminary data.</text>
</comment>
<dbReference type="EMBL" id="JARAOX010000196">
    <property type="protein sequence ID" value="MDD9784554.1"/>
    <property type="molecule type" value="Genomic_DNA"/>
</dbReference>
<sequence length="338" mass="38382">MNIKSIAGSGVEMSEGSKLKTSIHAFLSNLIDYAGLFPPANLSLETSIKNYKEFQICKDSWMLGRFIIPISQLNQLIPYVSIFSKERPLIISALGSRSNNKIECLNSLHADLEIVRSFHNEYKRSIKIDICEIPLPPHIPDRALLQTITKATDKSRLQTFCEATIPLDRDWESKILETLDIIAAHNNESDFLLGFKLRTGGVTAEAFPTSQQIATVLVGCRDRDIPVKFTAGLHHPIRMYREEVNTRMHGFLNVFTAGMLAHIKKLDIVSTVKILADEKSKNFKFTDKGLQWHDLTVPTSEIIRLREKLLCSYGSCSFDEPREDLRTLGIYSIEEEWR</sequence>
<dbReference type="AlphaFoldDB" id="A0ABD4WX17"/>
<gene>
    <name evidence="1" type="ORF">PVE99_19495</name>
</gene>
<accession>A0ABD4WX17</accession>
<dbReference type="Proteomes" id="UP001213771">
    <property type="component" value="Unassembled WGS sequence"/>
</dbReference>
<organism evidence="1 2">
    <name type="scientific">Priestia megaterium</name>
    <name type="common">Bacillus megaterium</name>
    <dbReference type="NCBI Taxonomy" id="1404"/>
    <lineage>
        <taxon>Bacteria</taxon>
        <taxon>Bacillati</taxon>
        <taxon>Bacillota</taxon>
        <taxon>Bacilli</taxon>
        <taxon>Bacillales</taxon>
        <taxon>Bacillaceae</taxon>
        <taxon>Priestia</taxon>
    </lineage>
</organism>